<reference evidence="3" key="1">
    <citation type="journal article" date="2024" name="IScience">
        <title>Strigolactones Initiate the Formation of Haustorium-like Structures in Castilleja.</title>
        <authorList>
            <person name="Buerger M."/>
            <person name="Peterson D."/>
            <person name="Chory J."/>
        </authorList>
    </citation>
    <scope>NUCLEOTIDE SEQUENCE [LARGE SCALE GENOMIC DNA]</scope>
</reference>
<evidence type="ECO:0000256" key="1">
    <source>
        <dbReference type="SAM" id="Coils"/>
    </source>
</evidence>
<gene>
    <name evidence="2" type="ORF">CASFOL_036949</name>
</gene>
<keyword evidence="3" id="KW-1185">Reference proteome</keyword>
<keyword evidence="1" id="KW-0175">Coiled coil</keyword>
<protein>
    <submittedName>
        <fullName evidence="2">Uncharacterized protein</fullName>
    </submittedName>
</protein>
<accession>A0ABD3BQ16</accession>
<evidence type="ECO:0000313" key="2">
    <source>
        <dbReference type="EMBL" id="KAL3619379.1"/>
    </source>
</evidence>
<evidence type="ECO:0000313" key="3">
    <source>
        <dbReference type="Proteomes" id="UP001632038"/>
    </source>
</evidence>
<organism evidence="2 3">
    <name type="scientific">Castilleja foliolosa</name>
    <dbReference type="NCBI Taxonomy" id="1961234"/>
    <lineage>
        <taxon>Eukaryota</taxon>
        <taxon>Viridiplantae</taxon>
        <taxon>Streptophyta</taxon>
        <taxon>Embryophyta</taxon>
        <taxon>Tracheophyta</taxon>
        <taxon>Spermatophyta</taxon>
        <taxon>Magnoliopsida</taxon>
        <taxon>eudicotyledons</taxon>
        <taxon>Gunneridae</taxon>
        <taxon>Pentapetalae</taxon>
        <taxon>asterids</taxon>
        <taxon>lamiids</taxon>
        <taxon>Lamiales</taxon>
        <taxon>Orobanchaceae</taxon>
        <taxon>Pedicularideae</taxon>
        <taxon>Castillejinae</taxon>
        <taxon>Castilleja</taxon>
    </lineage>
</organism>
<feature type="coiled-coil region" evidence="1">
    <location>
        <begin position="161"/>
        <end position="195"/>
    </location>
</feature>
<dbReference type="Proteomes" id="UP001632038">
    <property type="component" value="Unassembled WGS sequence"/>
</dbReference>
<name>A0ABD3BQ16_9LAMI</name>
<dbReference type="AlphaFoldDB" id="A0ABD3BQ16"/>
<sequence>MATSSLALFTPLLDHNKPHKLQLIPNSTRNTIGNSLFLSKTTDHLQLQTKRGSIGGVVVLNASPEAAAGDLFSSLPIPTIPGLSENPWVAGIGGLLVVVPFMIQRLLTLSREVDVAAQTVENIADAVGKVAEQVDKAAEEIGEALPEGGLKKMVDFVEDLAEETVKDAQKVEDLMDKVEEMTDKLEAVLEKQSKDDAKKK</sequence>
<dbReference type="PANTHER" id="PTHR33735">
    <property type="entry name" value="EXPRESSED PROTEIN"/>
    <property type="match status" value="1"/>
</dbReference>
<dbReference type="PANTHER" id="PTHR33735:SF26">
    <property type="entry name" value="PTERIN-BINDING DOMAIN-CONTAINING PROTEIN"/>
    <property type="match status" value="1"/>
</dbReference>
<proteinExistence type="predicted"/>
<dbReference type="EMBL" id="JAVIJP010000069">
    <property type="protein sequence ID" value="KAL3619379.1"/>
    <property type="molecule type" value="Genomic_DNA"/>
</dbReference>
<comment type="caution">
    <text evidence="2">The sequence shown here is derived from an EMBL/GenBank/DDBJ whole genome shotgun (WGS) entry which is preliminary data.</text>
</comment>